<dbReference type="RefSeq" id="WP_133879603.1">
    <property type="nucleotide sequence ID" value="NZ_MWIN01000022.1"/>
</dbReference>
<dbReference type="FunFam" id="2.40.50.100:FF:000003">
    <property type="entry name" value="Acetyl-CoA carboxylase biotin carboxyl carrier protein"/>
    <property type="match status" value="1"/>
</dbReference>
<dbReference type="OrthoDB" id="8902504at2"/>
<dbReference type="Pfam" id="PF00364">
    <property type="entry name" value="Biotin_lipoyl"/>
    <property type="match status" value="1"/>
</dbReference>
<name>A0A4R7PBD2_9GAMM</name>
<reference evidence="3 4" key="1">
    <citation type="submission" date="2019-03" db="EMBL/GenBank/DDBJ databases">
        <title>Genomic Encyclopedia of Type Strains, Phase IV (KMG-IV): sequencing the most valuable type-strain genomes for metagenomic binning, comparative biology and taxonomic classification.</title>
        <authorList>
            <person name="Goeker M."/>
        </authorList>
    </citation>
    <scope>NUCLEOTIDE SEQUENCE [LARGE SCALE GENOMIC DNA]</scope>
    <source>
        <strain evidence="3 4">DSM 26377</strain>
    </source>
</reference>
<proteinExistence type="predicted"/>
<dbReference type="CDD" id="cd06850">
    <property type="entry name" value="biotinyl_domain"/>
    <property type="match status" value="1"/>
</dbReference>
<dbReference type="EMBL" id="SOBT01000008">
    <property type="protein sequence ID" value="TDU30972.1"/>
    <property type="molecule type" value="Genomic_DNA"/>
</dbReference>
<organism evidence="3 4">
    <name type="scientific">Panacagrimonas perspica</name>
    <dbReference type="NCBI Taxonomy" id="381431"/>
    <lineage>
        <taxon>Bacteria</taxon>
        <taxon>Pseudomonadati</taxon>
        <taxon>Pseudomonadota</taxon>
        <taxon>Gammaproteobacteria</taxon>
        <taxon>Nevskiales</taxon>
        <taxon>Nevskiaceae</taxon>
        <taxon>Panacagrimonas</taxon>
    </lineage>
</organism>
<dbReference type="InterPro" id="IPR000089">
    <property type="entry name" value="Biotin_lipoyl"/>
</dbReference>
<evidence type="ECO:0000313" key="3">
    <source>
        <dbReference type="EMBL" id="TDU30972.1"/>
    </source>
</evidence>
<evidence type="ECO:0000256" key="1">
    <source>
        <dbReference type="ARBA" id="ARBA00023267"/>
    </source>
</evidence>
<dbReference type="InterPro" id="IPR050709">
    <property type="entry name" value="Biotin_Carboxyl_Carrier/Decarb"/>
</dbReference>
<evidence type="ECO:0000259" key="2">
    <source>
        <dbReference type="PROSITE" id="PS50968"/>
    </source>
</evidence>
<dbReference type="PANTHER" id="PTHR45266:SF3">
    <property type="entry name" value="OXALOACETATE DECARBOXYLASE ALPHA CHAIN"/>
    <property type="match status" value="1"/>
</dbReference>
<accession>A0A4R7PBD2</accession>
<keyword evidence="4" id="KW-1185">Reference proteome</keyword>
<dbReference type="PROSITE" id="PS50968">
    <property type="entry name" value="BIOTINYL_LIPOYL"/>
    <property type="match status" value="1"/>
</dbReference>
<dbReference type="Gene3D" id="2.40.50.100">
    <property type="match status" value="1"/>
</dbReference>
<sequence length="169" mass="18231">MQHAFKLGEAEHNLALSRAREAYCLHVGDRRVPIDLKTSPDGRTWLTLGTRHVEVVIATRGDEVFVHLDGEAHALRYWHPLERLAAQAGGGANDLIRAPMPGSIVSVNVKAGDTVAKGQTLLVMESMKMETTLVAPRDGAVAAVQFEKGQTFERDAILLKLEAAAGEGA</sequence>
<dbReference type="Proteomes" id="UP000295341">
    <property type="component" value="Unassembled WGS sequence"/>
</dbReference>
<protein>
    <submittedName>
        <fullName evidence="3">Biotin-dependent enzyme</fullName>
    </submittedName>
</protein>
<dbReference type="InterPro" id="IPR011053">
    <property type="entry name" value="Single_hybrid_motif"/>
</dbReference>
<dbReference type="PANTHER" id="PTHR45266">
    <property type="entry name" value="OXALOACETATE DECARBOXYLASE ALPHA CHAIN"/>
    <property type="match status" value="1"/>
</dbReference>
<keyword evidence="1" id="KW-0092">Biotin</keyword>
<feature type="domain" description="Lipoyl-binding" evidence="2">
    <location>
        <begin position="85"/>
        <end position="162"/>
    </location>
</feature>
<comment type="caution">
    <text evidence="3">The sequence shown here is derived from an EMBL/GenBank/DDBJ whole genome shotgun (WGS) entry which is preliminary data.</text>
</comment>
<dbReference type="AlphaFoldDB" id="A0A4R7PBD2"/>
<gene>
    <name evidence="3" type="ORF">DFR24_0330</name>
</gene>
<evidence type="ECO:0000313" key="4">
    <source>
        <dbReference type="Proteomes" id="UP000295341"/>
    </source>
</evidence>
<dbReference type="SUPFAM" id="SSF51230">
    <property type="entry name" value="Single hybrid motif"/>
    <property type="match status" value="1"/>
</dbReference>